<dbReference type="InterPro" id="IPR004629">
    <property type="entry name" value="WecG_TagA_CpsF"/>
</dbReference>
<dbReference type="STRING" id="469383.Cwoe_5504"/>
<evidence type="ECO:0000256" key="1">
    <source>
        <dbReference type="ARBA" id="ARBA00022676"/>
    </source>
</evidence>
<organism evidence="4 5">
    <name type="scientific">Conexibacter woesei (strain DSM 14684 / CCUG 47730 / CIP 108061 / JCM 11494 / NBRC 100937 / ID131577)</name>
    <dbReference type="NCBI Taxonomy" id="469383"/>
    <lineage>
        <taxon>Bacteria</taxon>
        <taxon>Bacillati</taxon>
        <taxon>Actinomycetota</taxon>
        <taxon>Thermoleophilia</taxon>
        <taxon>Solirubrobacterales</taxon>
        <taxon>Conexibacteraceae</taxon>
        <taxon>Conexibacter</taxon>
    </lineage>
</organism>
<sequence length="280" mass="30951">MSTSSFEVIPPAAPTTAPSRPVPPLPAVEQAPVLDLPLAVTDYERVLDWVDAAVAVRASEYVCVAAVHTVMESREDDALRGAVAGAAFTVPDGQPLAWALRALGHDIAARVYGPELMARSCARAASSGQRHYLYGGRDQSALFRLTLRLRQRFPGLRIVGGYSPPFRELTEAELDAVAADINRARPDVVWVGIGVPKQEKWMAAMRDRLDAPVLVGVGAAFDFHAGLVPQAPHWMQRSGLEWAFRLKQEPRRLWKRYARHNPRFVAGFARQWASDRRARD</sequence>
<dbReference type="CAZy" id="GT26">
    <property type="family name" value="Glycosyltransferase Family 26"/>
</dbReference>
<reference evidence="5" key="2">
    <citation type="submission" date="2010-01" db="EMBL/GenBank/DDBJ databases">
        <title>The complete genome of Conexibacter woesei DSM 14684.</title>
        <authorList>
            <consortium name="US DOE Joint Genome Institute (JGI-PGF)"/>
            <person name="Lucas S."/>
            <person name="Copeland A."/>
            <person name="Lapidus A."/>
            <person name="Glavina del Rio T."/>
            <person name="Dalin E."/>
            <person name="Tice H."/>
            <person name="Bruce D."/>
            <person name="Goodwin L."/>
            <person name="Pitluck S."/>
            <person name="Kyrpides N."/>
            <person name="Mavromatis K."/>
            <person name="Ivanova N."/>
            <person name="Mikhailova N."/>
            <person name="Chertkov O."/>
            <person name="Brettin T."/>
            <person name="Detter J.C."/>
            <person name="Han C."/>
            <person name="Larimer F."/>
            <person name="Land M."/>
            <person name="Hauser L."/>
            <person name="Markowitz V."/>
            <person name="Cheng J.-F."/>
            <person name="Hugenholtz P."/>
            <person name="Woyke T."/>
            <person name="Wu D."/>
            <person name="Pukall R."/>
            <person name="Steenblock K."/>
            <person name="Schneider S."/>
            <person name="Klenk H.-P."/>
            <person name="Eisen J.A."/>
        </authorList>
    </citation>
    <scope>NUCLEOTIDE SEQUENCE [LARGE SCALE GENOMIC DNA]</scope>
    <source>
        <strain evidence="5">DSM 14684 / CIP 108061 / JCM 11494 / NBRC 100937 / ID131577</strain>
    </source>
</reference>
<evidence type="ECO:0000256" key="2">
    <source>
        <dbReference type="ARBA" id="ARBA00022679"/>
    </source>
</evidence>
<dbReference type="Proteomes" id="UP000008229">
    <property type="component" value="Chromosome"/>
</dbReference>
<dbReference type="OrthoDB" id="9771846at2"/>
<name>D3EZS1_CONWI</name>
<evidence type="ECO:0000313" key="4">
    <source>
        <dbReference type="EMBL" id="ADB53909.1"/>
    </source>
</evidence>
<accession>D3EZS1</accession>
<protein>
    <submittedName>
        <fullName evidence="4">Glycosyl transferase, WecB/TagA/CpsF family</fullName>
    </submittedName>
</protein>
<dbReference type="eggNOG" id="COG1922">
    <property type="taxonomic scope" value="Bacteria"/>
</dbReference>
<dbReference type="PANTHER" id="PTHR34136">
    <property type="match status" value="1"/>
</dbReference>
<evidence type="ECO:0000256" key="3">
    <source>
        <dbReference type="SAM" id="MobiDB-lite"/>
    </source>
</evidence>
<feature type="region of interest" description="Disordered" evidence="3">
    <location>
        <begin position="1"/>
        <end position="23"/>
    </location>
</feature>
<dbReference type="HOGENOM" id="CLU_063203_2_1_11"/>
<dbReference type="CDD" id="cd06533">
    <property type="entry name" value="Glyco_transf_WecG_TagA"/>
    <property type="match status" value="1"/>
</dbReference>
<dbReference type="NCBIfam" id="TIGR00696">
    <property type="entry name" value="wecG_tagA_cpsF"/>
    <property type="match status" value="1"/>
</dbReference>
<reference evidence="4 5" key="1">
    <citation type="journal article" date="2010" name="Stand. Genomic Sci.">
        <title>Complete genome sequence of Conexibacter woesei type strain (ID131577).</title>
        <authorList>
            <person name="Pukall R."/>
            <person name="Lapidus A."/>
            <person name="Glavina Del Rio T."/>
            <person name="Copeland A."/>
            <person name="Tice H."/>
            <person name="Cheng J.-F."/>
            <person name="Lucas S."/>
            <person name="Chen F."/>
            <person name="Nolan M."/>
            <person name="Bruce D."/>
            <person name="Goodwin L."/>
            <person name="Pitluck S."/>
            <person name="Mavromatis K."/>
            <person name="Ivanova N."/>
            <person name="Ovchinnikova G."/>
            <person name="Pati A."/>
            <person name="Chen A."/>
            <person name="Palaniappan K."/>
            <person name="Land M."/>
            <person name="Hauser L."/>
            <person name="Chang Y.-J."/>
            <person name="Jeffries C.D."/>
            <person name="Chain P."/>
            <person name="Meincke L."/>
            <person name="Sims D."/>
            <person name="Brettin T."/>
            <person name="Detter J.C."/>
            <person name="Rohde M."/>
            <person name="Goeker M."/>
            <person name="Bristow J."/>
            <person name="Eisen J.A."/>
            <person name="Markowitz V."/>
            <person name="Kyrpides N.C."/>
            <person name="Klenk H.-P."/>
            <person name="Hugenholtz P."/>
        </authorList>
    </citation>
    <scope>NUCLEOTIDE SEQUENCE [LARGE SCALE GENOMIC DNA]</scope>
    <source>
        <strain evidence="5">DSM 14684 / CIP 108061 / JCM 11494 / NBRC 100937 / ID131577</strain>
    </source>
</reference>
<evidence type="ECO:0000313" key="5">
    <source>
        <dbReference type="Proteomes" id="UP000008229"/>
    </source>
</evidence>
<dbReference type="Pfam" id="PF03808">
    <property type="entry name" value="Glyco_tran_WecG"/>
    <property type="match status" value="1"/>
</dbReference>
<dbReference type="PANTHER" id="PTHR34136:SF1">
    <property type="entry name" value="UDP-N-ACETYL-D-MANNOSAMINURONIC ACID TRANSFERASE"/>
    <property type="match status" value="1"/>
</dbReference>
<keyword evidence="2 4" id="KW-0808">Transferase</keyword>
<dbReference type="EMBL" id="CP001854">
    <property type="protein sequence ID" value="ADB53909.1"/>
    <property type="molecule type" value="Genomic_DNA"/>
</dbReference>
<keyword evidence="5" id="KW-1185">Reference proteome</keyword>
<dbReference type="GO" id="GO:0016758">
    <property type="term" value="F:hexosyltransferase activity"/>
    <property type="evidence" value="ECO:0007669"/>
    <property type="project" value="TreeGrafter"/>
</dbReference>
<dbReference type="AlphaFoldDB" id="D3EZS1"/>
<proteinExistence type="predicted"/>
<keyword evidence="1" id="KW-0328">Glycosyltransferase</keyword>
<dbReference type="KEGG" id="cwo:Cwoe_5504"/>
<gene>
    <name evidence="4" type="ordered locus">Cwoe_5504</name>
</gene>